<protein>
    <submittedName>
        <fullName evidence="7">Sterol desaturase family protein</fullName>
    </submittedName>
</protein>
<dbReference type="OrthoDB" id="9770329at2"/>
<dbReference type="AlphaFoldDB" id="A0A418MIS9"/>
<evidence type="ECO:0000313" key="8">
    <source>
        <dbReference type="Proteomes" id="UP000283523"/>
    </source>
</evidence>
<dbReference type="InterPro" id="IPR006694">
    <property type="entry name" value="Fatty_acid_hydroxylase"/>
</dbReference>
<dbReference type="Proteomes" id="UP000283523">
    <property type="component" value="Unassembled WGS sequence"/>
</dbReference>
<organism evidence="7 8">
    <name type="scientific">Fibrisoma montanum</name>
    <dbReference type="NCBI Taxonomy" id="2305895"/>
    <lineage>
        <taxon>Bacteria</taxon>
        <taxon>Pseudomonadati</taxon>
        <taxon>Bacteroidota</taxon>
        <taxon>Cytophagia</taxon>
        <taxon>Cytophagales</taxon>
        <taxon>Spirosomataceae</taxon>
        <taxon>Fibrisoma</taxon>
    </lineage>
</organism>
<dbReference type="RefSeq" id="WP_119666083.1">
    <property type="nucleotide sequence ID" value="NZ_QXED01000001.1"/>
</dbReference>
<evidence type="ECO:0000313" key="7">
    <source>
        <dbReference type="EMBL" id="RIV27231.1"/>
    </source>
</evidence>
<dbReference type="EMBL" id="QXED01000001">
    <property type="protein sequence ID" value="RIV27231.1"/>
    <property type="molecule type" value="Genomic_DNA"/>
</dbReference>
<evidence type="ECO:0000256" key="5">
    <source>
        <dbReference type="SAM" id="Phobius"/>
    </source>
</evidence>
<accession>A0A418MIS9</accession>
<keyword evidence="2 5" id="KW-0812">Transmembrane</keyword>
<evidence type="ECO:0000256" key="3">
    <source>
        <dbReference type="ARBA" id="ARBA00022989"/>
    </source>
</evidence>
<name>A0A418MIS9_9BACT</name>
<evidence type="ECO:0000256" key="2">
    <source>
        <dbReference type="ARBA" id="ARBA00022692"/>
    </source>
</evidence>
<keyword evidence="8" id="KW-1185">Reference proteome</keyword>
<sequence length="284" mass="33665">MPLFPFPPFDFVIFPLMMVAFGLLLWIQWRRPLRRQRTSTVRRVVRNVGVSIPMFIVFRLLLIPVPLLTALWAERQDVGLLHWLLPETGAWLYVQGALGFLLFDYSYYWWHQATHYWPAFWRFHNVHHTDLDMDVSTAVRFHFSDMIIGTVFRALVVLGFGIGFWTALIYEAVFELATQFHHSNTRLPKRLEDVLSNVIITPRLHGIHHSIIRDELNSNWGTVFSFWDRLHGSWRMDIPQDQIDIGVPAYRDEQELTFIKLLKMPFGPQRDWRLPTGERPETRK</sequence>
<gene>
    <name evidence="7" type="ORF">DYU11_02650</name>
</gene>
<evidence type="ECO:0000256" key="1">
    <source>
        <dbReference type="ARBA" id="ARBA00004370"/>
    </source>
</evidence>
<feature type="transmembrane region" description="Helical" evidence="5">
    <location>
        <begin position="150"/>
        <end position="170"/>
    </location>
</feature>
<dbReference type="GO" id="GO:0016491">
    <property type="term" value="F:oxidoreductase activity"/>
    <property type="evidence" value="ECO:0007669"/>
    <property type="project" value="InterPro"/>
</dbReference>
<comment type="caution">
    <text evidence="7">The sequence shown here is derived from an EMBL/GenBank/DDBJ whole genome shotgun (WGS) entry which is preliminary data.</text>
</comment>
<proteinExistence type="predicted"/>
<evidence type="ECO:0000259" key="6">
    <source>
        <dbReference type="Pfam" id="PF04116"/>
    </source>
</evidence>
<keyword evidence="4 5" id="KW-0472">Membrane</keyword>
<reference evidence="7 8" key="1">
    <citation type="submission" date="2018-08" db="EMBL/GenBank/DDBJ databases">
        <title>Fibrisoma montanum sp. nov., isolated from Danxia mountain soil.</title>
        <authorList>
            <person name="Huang Y."/>
        </authorList>
    </citation>
    <scope>NUCLEOTIDE SEQUENCE [LARGE SCALE GENOMIC DNA]</scope>
    <source>
        <strain evidence="7 8">HYT19</strain>
    </source>
</reference>
<dbReference type="GO" id="GO:0005506">
    <property type="term" value="F:iron ion binding"/>
    <property type="evidence" value="ECO:0007669"/>
    <property type="project" value="InterPro"/>
</dbReference>
<dbReference type="GO" id="GO:0016020">
    <property type="term" value="C:membrane"/>
    <property type="evidence" value="ECO:0007669"/>
    <property type="project" value="UniProtKB-SubCell"/>
</dbReference>
<keyword evidence="3 5" id="KW-1133">Transmembrane helix</keyword>
<feature type="transmembrane region" description="Helical" evidence="5">
    <location>
        <begin position="48"/>
        <end position="72"/>
    </location>
</feature>
<dbReference type="GO" id="GO:0008610">
    <property type="term" value="P:lipid biosynthetic process"/>
    <property type="evidence" value="ECO:0007669"/>
    <property type="project" value="InterPro"/>
</dbReference>
<dbReference type="PANTHER" id="PTHR11863">
    <property type="entry name" value="STEROL DESATURASE"/>
    <property type="match status" value="1"/>
</dbReference>
<dbReference type="Pfam" id="PF04116">
    <property type="entry name" value="FA_hydroxylase"/>
    <property type="match status" value="1"/>
</dbReference>
<dbReference type="InterPro" id="IPR050307">
    <property type="entry name" value="Sterol_Desaturase_Related"/>
</dbReference>
<evidence type="ECO:0000256" key="4">
    <source>
        <dbReference type="ARBA" id="ARBA00023136"/>
    </source>
</evidence>
<feature type="transmembrane region" description="Helical" evidence="5">
    <location>
        <begin position="92"/>
        <end position="110"/>
    </location>
</feature>
<feature type="domain" description="Fatty acid hydroxylase" evidence="6">
    <location>
        <begin position="97"/>
        <end position="233"/>
    </location>
</feature>
<comment type="subcellular location">
    <subcellularLocation>
        <location evidence="1">Membrane</location>
    </subcellularLocation>
</comment>
<feature type="transmembrane region" description="Helical" evidence="5">
    <location>
        <begin position="6"/>
        <end position="27"/>
    </location>
</feature>